<reference evidence="5" key="1">
    <citation type="journal article" date="2019" name="Gigascience">
        <title>De novo genome assembly of the endangered Acer yangbiense, a plant species with extremely small populations endemic to Yunnan Province, China.</title>
        <authorList>
            <person name="Yang J."/>
            <person name="Wariss H.M."/>
            <person name="Tao L."/>
            <person name="Zhang R."/>
            <person name="Yun Q."/>
            <person name="Hollingsworth P."/>
            <person name="Dao Z."/>
            <person name="Luo G."/>
            <person name="Guo H."/>
            <person name="Ma Y."/>
            <person name="Sun W."/>
        </authorList>
    </citation>
    <scope>NUCLEOTIDE SEQUENCE [LARGE SCALE GENOMIC DNA]</scope>
    <source>
        <strain evidence="5">cv. br00</strain>
    </source>
</reference>
<keyword evidence="1" id="KW-0677">Repeat</keyword>
<dbReference type="InterPro" id="IPR050511">
    <property type="entry name" value="AMPK_gamma/SDS23_families"/>
</dbReference>
<feature type="region of interest" description="Disordered" evidence="3">
    <location>
        <begin position="351"/>
        <end position="371"/>
    </location>
</feature>
<dbReference type="SUPFAM" id="SSF54631">
    <property type="entry name" value="CBS-domain pair"/>
    <property type="match status" value="1"/>
</dbReference>
<evidence type="ECO:0008006" key="6">
    <source>
        <dbReference type="Google" id="ProtNLM"/>
    </source>
</evidence>
<comment type="caution">
    <text evidence="4">The sequence shown here is derived from an EMBL/GenBank/DDBJ whole genome shotgun (WGS) entry which is preliminary data.</text>
</comment>
<dbReference type="AlphaFoldDB" id="A0A5N5KWH1"/>
<accession>A0A5N5KWH1</accession>
<dbReference type="PANTHER" id="PTHR13780:SF128">
    <property type="entry name" value="CBS DOMAIN-CONTAINING PROTEIN"/>
    <property type="match status" value="1"/>
</dbReference>
<evidence type="ECO:0000256" key="1">
    <source>
        <dbReference type="ARBA" id="ARBA00022737"/>
    </source>
</evidence>
<dbReference type="PANTHER" id="PTHR13780">
    <property type="entry name" value="AMP-ACTIVATED PROTEIN KINASE, GAMMA REGULATORY SUBUNIT"/>
    <property type="match status" value="1"/>
</dbReference>
<keyword evidence="5" id="KW-1185">Reference proteome</keyword>
<sequence length="445" mass="48369">MAVSLLAREVSDLCLGKPALKSLSLTATVTEVVFALKNSDENFLSVWSCEHTGKTNKEHRGNCEEDGGDTGECKCVGKVSMVDVICYLCKDENLLSPSDALKAPVSALLPEIPGMVVHVEPTSSLTFFMGVPKLFIVCSKACLFLPYQDHFLISLLDAIDLILQGAKNLVVPIKTRYSSSSRRKQHQKLSINSPTFHNGREFCWLTQEDIIRFFLGSIGLFAPLPALSIDTLGIISTEFVTIDYHSPAISELEAISSSLADENSVAVIDSDGIFIGELSPFTLACCDESVAAAITTLSSGDLMAYIDCGGPPEYLVKLVMARLKGRGLEAMLQEFTDSSCYSSTSSCHSHSSSSSSDEESGSSTPVSALQRAGKYSRSMSYSARMVRRAEAIVCHPKSSLVAVMFQAIAHRANYVWVIEHDCSLVGIVRFCDMLKVFRESLEDMA</sequence>
<evidence type="ECO:0000313" key="5">
    <source>
        <dbReference type="Proteomes" id="UP000326939"/>
    </source>
</evidence>
<gene>
    <name evidence="4" type="ORF">DKX38_017748</name>
</gene>
<name>A0A5N5KWH1_9ROSI</name>
<dbReference type="EMBL" id="VDCV01000011">
    <property type="protein sequence ID" value="KAB5534662.1"/>
    <property type="molecule type" value="Genomic_DNA"/>
</dbReference>
<protein>
    <recommendedName>
        <fullName evidence="6">CBS domain-containing protein</fullName>
    </recommendedName>
</protein>
<keyword evidence="2" id="KW-0129">CBS domain</keyword>
<organism evidence="4 5">
    <name type="scientific">Salix brachista</name>
    <dbReference type="NCBI Taxonomy" id="2182728"/>
    <lineage>
        <taxon>Eukaryota</taxon>
        <taxon>Viridiplantae</taxon>
        <taxon>Streptophyta</taxon>
        <taxon>Embryophyta</taxon>
        <taxon>Tracheophyta</taxon>
        <taxon>Spermatophyta</taxon>
        <taxon>Magnoliopsida</taxon>
        <taxon>eudicotyledons</taxon>
        <taxon>Gunneridae</taxon>
        <taxon>Pentapetalae</taxon>
        <taxon>rosids</taxon>
        <taxon>fabids</taxon>
        <taxon>Malpighiales</taxon>
        <taxon>Salicaceae</taxon>
        <taxon>Saliceae</taxon>
        <taxon>Salix</taxon>
    </lineage>
</organism>
<dbReference type="GO" id="GO:0005737">
    <property type="term" value="C:cytoplasm"/>
    <property type="evidence" value="ECO:0007669"/>
    <property type="project" value="TreeGrafter"/>
</dbReference>
<evidence type="ECO:0000256" key="2">
    <source>
        <dbReference type="ARBA" id="ARBA00023122"/>
    </source>
</evidence>
<proteinExistence type="predicted"/>
<dbReference type="Proteomes" id="UP000326939">
    <property type="component" value="Chromosome 11"/>
</dbReference>
<dbReference type="GO" id="GO:0005634">
    <property type="term" value="C:nucleus"/>
    <property type="evidence" value="ECO:0007669"/>
    <property type="project" value="TreeGrafter"/>
</dbReference>
<evidence type="ECO:0000313" key="4">
    <source>
        <dbReference type="EMBL" id="KAB5534662.1"/>
    </source>
</evidence>
<dbReference type="InterPro" id="IPR046342">
    <property type="entry name" value="CBS_dom_sf"/>
</dbReference>
<evidence type="ECO:0000256" key="3">
    <source>
        <dbReference type="SAM" id="MobiDB-lite"/>
    </source>
</evidence>